<evidence type="ECO:0000256" key="2">
    <source>
        <dbReference type="ARBA" id="ARBA00022692"/>
    </source>
</evidence>
<gene>
    <name evidence="7" type="ORF">AB6A40_009932</name>
</gene>
<keyword evidence="3 5" id="KW-1133">Transmembrane helix</keyword>
<evidence type="ECO:0000256" key="5">
    <source>
        <dbReference type="SAM" id="Phobius"/>
    </source>
</evidence>
<evidence type="ECO:0000256" key="1">
    <source>
        <dbReference type="ARBA" id="ARBA00004370"/>
    </source>
</evidence>
<evidence type="ECO:0000313" key="8">
    <source>
        <dbReference type="Proteomes" id="UP001608902"/>
    </source>
</evidence>
<comment type="caution">
    <text evidence="7">The sequence shown here is derived from an EMBL/GenBank/DDBJ whole genome shotgun (WGS) entry which is preliminary data.</text>
</comment>
<proteinExistence type="predicted"/>
<evidence type="ECO:0000313" key="7">
    <source>
        <dbReference type="EMBL" id="MFH4983223.1"/>
    </source>
</evidence>
<keyword evidence="4 5" id="KW-0472">Membrane</keyword>
<evidence type="ECO:0000256" key="3">
    <source>
        <dbReference type="ARBA" id="ARBA00022989"/>
    </source>
</evidence>
<protein>
    <recommendedName>
        <fullName evidence="6">Amino acid transporter transmembrane domain-containing protein</fullName>
    </recommendedName>
</protein>
<dbReference type="AlphaFoldDB" id="A0ABD6ETT5"/>
<feature type="transmembrane region" description="Helical" evidence="5">
    <location>
        <begin position="25"/>
        <end position="49"/>
    </location>
</feature>
<dbReference type="GO" id="GO:0016020">
    <property type="term" value="C:membrane"/>
    <property type="evidence" value="ECO:0007669"/>
    <property type="project" value="UniProtKB-SubCell"/>
</dbReference>
<comment type="subcellular location">
    <subcellularLocation>
        <location evidence="1">Membrane</location>
    </subcellularLocation>
</comment>
<dbReference type="Pfam" id="PF01490">
    <property type="entry name" value="Aa_trans"/>
    <property type="match status" value="1"/>
</dbReference>
<accession>A0ABD6ETT5</accession>
<feature type="domain" description="Amino acid transporter transmembrane" evidence="6">
    <location>
        <begin position="25"/>
        <end position="174"/>
    </location>
</feature>
<dbReference type="EMBL" id="JBGFUD010011498">
    <property type="protein sequence ID" value="MFH4983223.1"/>
    <property type="molecule type" value="Genomic_DNA"/>
</dbReference>
<name>A0ABD6ETT5_9BILA</name>
<reference evidence="7 8" key="1">
    <citation type="submission" date="2024-08" db="EMBL/GenBank/DDBJ databases">
        <title>Gnathostoma spinigerum genome.</title>
        <authorList>
            <person name="Gonzalez-Bertolin B."/>
            <person name="Monzon S."/>
            <person name="Zaballos A."/>
            <person name="Jimenez P."/>
            <person name="Dekumyoy P."/>
            <person name="Varona S."/>
            <person name="Cuesta I."/>
            <person name="Sumanam S."/>
            <person name="Adisakwattana P."/>
            <person name="Gasser R.B."/>
            <person name="Hernandez-Gonzalez A."/>
            <person name="Young N.D."/>
            <person name="Perteguer M.J."/>
        </authorList>
    </citation>
    <scope>NUCLEOTIDE SEQUENCE [LARGE SCALE GENOMIC DNA]</scope>
    <source>
        <strain evidence="7">AL3</strain>
        <tissue evidence="7">Liver</tissue>
    </source>
</reference>
<evidence type="ECO:0000259" key="6">
    <source>
        <dbReference type="Pfam" id="PF01490"/>
    </source>
</evidence>
<dbReference type="InterPro" id="IPR013057">
    <property type="entry name" value="AA_transpt_TM"/>
</dbReference>
<organism evidence="7 8">
    <name type="scientific">Gnathostoma spinigerum</name>
    <dbReference type="NCBI Taxonomy" id="75299"/>
    <lineage>
        <taxon>Eukaryota</taxon>
        <taxon>Metazoa</taxon>
        <taxon>Ecdysozoa</taxon>
        <taxon>Nematoda</taxon>
        <taxon>Chromadorea</taxon>
        <taxon>Rhabditida</taxon>
        <taxon>Spirurina</taxon>
        <taxon>Gnathostomatomorpha</taxon>
        <taxon>Gnathostomatoidea</taxon>
        <taxon>Gnathostomatidae</taxon>
        <taxon>Gnathostoma</taxon>
    </lineage>
</organism>
<keyword evidence="2 5" id="KW-0812">Transmembrane</keyword>
<feature type="transmembrane region" description="Helical" evidence="5">
    <location>
        <begin position="147"/>
        <end position="167"/>
    </location>
</feature>
<dbReference type="Proteomes" id="UP001608902">
    <property type="component" value="Unassembled WGS sequence"/>
</dbReference>
<sequence>MSVADVKPVEPFTITESPRQSGRGLGWVTASFFIIADLVGGGVVAMPVAFIETGLAVGILFMVAICLMFAFTAVMLGKSLVILEERWPIYKIECKMPYPEMAERGCGKLWRHVTYTCAYFTMFGATIVYILLAAKIVGGFLADFGVTINYCGMLAIMSAAILPITFLKSPADFWLVPQDVR</sequence>
<feature type="transmembrane region" description="Helical" evidence="5">
    <location>
        <begin position="117"/>
        <end position="141"/>
    </location>
</feature>
<feature type="transmembrane region" description="Helical" evidence="5">
    <location>
        <begin position="55"/>
        <end position="76"/>
    </location>
</feature>
<keyword evidence="8" id="KW-1185">Reference proteome</keyword>
<evidence type="ECO:0000256" key="4">
    <source>
        <dbReference type="ARBA" id="ARBA00023136"/>
    </source>
</evidence>